<feature type="domain" description="DUF1468" evidence="2">
    <location>
        <begin position="10"/>
        <end position="146"/>
    </location>
</feature>
<feature type="transmembrane region" description="Helical" evidence="1">
    <location>
        <begin position="120"/>
        <end position="137"/>
    </location>
</feature>
<accession>A0ABW0U4G4</accession>
<proteinExistence type="predicted"/>
<feature type="transmembrane region" description="Helical" evidence="1">
    <location>
        <begin position="39"/>
        <end position="58"/>
    </location>
</feature>
<evidence type="ECO:0000313" key="4">
    <source>
        <dbReference type="Proteomes" id="UP001596143"/>
    </source>
</evidence>
<gene>
    <name evidence="3" type="ORF">ACFPTR_05605</name>
</gene>
<feature type="transmembrane region" description="Helical" evidence="1">
    <location>
        <begin position="9"/>
        <end position="27"/>
    </location>
</feature>
<sequence>MLKTVNQRVSLVLLLIAIFYLIFAYKMPSFPYVIVDADLIPKVLGYLLIFLAVLLFFTKNDETDEQKAKRNIPKKEIGMLFGVGGFILLYIMFLEILGFVLVTALFIYFCSWFLGYKNHIANALVSILLPVSLYLMFTELLKMNLPSGILPF</sequence>
<reference evidence="4" key="1">
    <citation type="journal article" date="2019" name="Int. J. Syst. Evol. Microbiol.">
        <title>The Global Catalogue of Microorganisms (GCM) 10K type strain sequencing project: providing services to taxonomists for standard genome sequencing and annotation.</title>
        <authorList>
            <consortium name="The Broad Institute Genomics Platform"/>
            <consortium name="The Broad Institute Genome Sequencing Center for Infectious Disease"/>
            <person name="Wu L."/>
            <person name="Ma J."/>
        </authorList>
    </citation>
    <scope>NUCLEOTIDE SEQUENCE [LARGE SCALE GENOMIC DNA]</scope>
    <source>
        <strain evidence="4">CGMCC 1.15790</strain>
    </source>
</reference>
<name>A0ABW0U4G4_9BACI</name>
<dbReference type="Proteomes" id="UP001596143">
    <property type="component" value="Unassembled WGS sequence"/>
</dbReference>
<keyword evidence="4" id="KW-1185">Reference proteome</keyword>
<evidence type="ECO:0000259" key="2">
    <source>
        <dbReference type="Pfam" id="PF07331"/>
    </source>
</evidence>
<comment type="caution">
    <text evidence="3">The sequence shown here is derived from an EMBL/GenBank/DDBJ whole genome shotgun (WGS) entry which is preliminary data.</text>
</comment>
<protein>
    <submittedName>
        <fullName evidence="3">Tripartite tricarboxylate transporter TctB family protein</fullName>
    </submittedName>
</protein>
<evidence type="ECO:0000313" key="3">
    <source>
        <dbReference type="EMBL" id="MFC5628372.1"/>
    </source>
</evidence>
<keyword evidence="1" id="KW-1133">Transmembrane helix</keyword>
<dbReference type="EMBL" id="JBHSPF010000020">
    <property type="protein sequence ID" value="MFC5628372.1"/>
    <property type="molecule type" value="Genomic_DNA"/>
</dbReference>
<keyword evidence="1" id="KW-0812">Transmembrane</keyword>
<dbReference type="InterPro" id="IPR009936">
    <property type="entry name" value="DUF1468"/>
</dbReference>
<dbReference type="Pfam" id="PF07331">
    <property type="entry name" value="TctB"/>
    <property type="match status" value="1"/>
</dbReference>
<dbReference type="RefSeq" id="WP_270897651.1">
    <property type="nucleotide sequence ID" value="NZ_JBHSPF010000020.1"/>
</dbReference>
<evidence type="ECO:0000256" key="1">
    <source>
        <dbReference type="SAM" id="Phobius"/>
    </source>
</evidence>
<feature type="transmembrane region" description="Helical" evidence="1">
    <location>
        <begin position="79"/>
        <end position="108"/>
    </location>
</feature>
<keyword evidence="1" id="KW-0472">Membrane</keyword>
<organism evidence="3 4">
    <name type="scientific">Aliibacillus thermotolerans</name>
    <dbReference type="NCBI Taxonomy" id="1834418"/>
    <lineage>
        <taxon>Bacteria</taxon>
        <taxon>Bacillati</taxon>
        <taxon>Bacillota</taxon>
        <taxon>Bacilli</taxon>
        <taxon>Bacillales</taxon>
        <taxon>Bacillaceae</taxon>
        <taxon>Aliibacillus</taxon>
    </lineage>
</organism>